<dbReference type="Proteomes" id="UP000324748">
    <property type="component" value="Unassembled WGS sequence"/>
</dbReference>
<evidence type="ECO:0000313" key="3">
    <source>
        <dbReference type="EMBL" id="KAA1116359.1"/>
    </source>
</evidence>
<evidence type="ECO:0000313" key="2">
    <source>
        <dbReference type="EMBL" id="KAA1073929.1"/>
    </source>
</evidence>
<evidence type="ECO:0000256" key="1">
    <source>
        <dbReference type="SAM" id="MobiDB-lite"/>
    </source>
</evidence>
<dbReference type="Proteomes" id="UP000325313">
    <property type="component" value="Unassembled WGS sequence"/>
</dbReference>
<protein>
    <submittedName>
        <fullName evidence="3">Uncharacterized protein</fullName>
    </submittedName>
</protein>
<feature type="region of interest" description="Disordered" evidence="1">
    <location>
        <begin position="62"/>
        <end position="105"/>
    </location>
</feature>
<evidence type="ECO:0000313" key="4">
    <source>
        <dbReference type="Proteomes" id="UP000324748"/>
    </source>
</evidence>
<sequence length="136" mass="14863">MGTEAGGWVRSRSIEHQYDLVTQNARPSSKALVSSRVSHRPDKKNLRQVDLKHACTDLTSDPAINEASELDPSGGGHGFTGTACRRGRPALGRRSFSGSSSRGFSQACEYSPVKIIRNPNCACTFFWSKVAKMGRY</sequence>
<proteinExistence type="predicted"/>
<organism evidence="3 4">
    <name type="scientific">Puccinia graminis f. sp. tritici</name>
    <dbReference type="NCBI Taxonomy" id="56615"/>
    <lineage>
        <taxon>Eukaryota</taxon>
        <taxon>Fungi</taxon>
        <taxon>Dikarya</taxon>
        <taxon>Basidiomycota</taxon>
        <taxon>Pucciniomycotina</taxon>
        <taxon>Pucciniomycetes</taxon>
        <taxon>Pucciniales</taxon>
        <taxon>Pucciniaceae</taxon>
        <taxon>Puccinia</taxon>
    </lineage>
</organism>
<dbReference type="EMBL" id="VDEP01000474">
    <property type="protein sequence ID" value="KAA1073929.1"/>
    <property type="molecule type" value="Genomic_DNA"/>
</dbReference>
<gene>
    <name evidence="3" type="ORF">PGT21_010666</name>
    <name evidence="2" type="ORF">PGTUg99_024295</name>
</gene>
<name>A0A5B0QT58_PUCGR</name>
<dbReference type="EMBL" id="VSWC01000003">
    <property type="protein sequence ID" value="KAA1116359.1"/>
    <property type="molecule type" value="Genomic_DNA"/>
</dbReference>
<evidence type="ECO:0000313" key="5">
    <source>
        <dbReference type="Proteomes" id="UP000325313"/>
    </source>
</evidence>
<dbReference type="AlphaFoldDB" id="A0A5B0QT58"/>
<accession>A0A5B0QT58</accession>
<keyword evidence="4" id="KW-1185">Reference proteome</keyword>
<comment type="caution">
    <text evidence="3">The sequence shown here is derived from an EMBL/GenBank/DDBJ whole genome shotgun (WGS) entry which is preliminary data.</text>
</comment>
<reference evidence="4 5" key="1">
    <citation type="submission" date="2019-05" db="EMBL/GenBank/DDBJ databases">
        <title>Emergence of the Ug99 lineage of the wheat stem rust pathogen through somatic hybridization.</title>
        <authorList>
            <person name="Li F."/>
            <person name="Upadhyaya N.M."/>
            <person name="Sperschneider J."/>
            <person name="Matny O."/>
            <person name="Nguyen-Phuc H."/>
            <person name="Mago R."/>
            <person name="Raley C."/>
            <person name="Miller M.E."/>
            <person name="Silverstein K.A.T."/>
            <person name="Henningsen E."/>
            <person name="Hirsch C.D."/>
            <person name="Visser B."/>
            <person name="Pretorius Z.A."/>
            <person name="Steffenson B.J."/>
            <person name="Schwessinger B."/>
            <person name="Dodds P.N."/>
            <person name="Figueroa M."/>
        </authorList>
    </citation>
    <scope>NUCLEOTIDE SEQUENCE [LARGE SCALE GENOMIC DNA]</scope>
    <source>
        <strain evidence="3">21-0</strain>
        <strain evidence="2 5">Ug99</strain>
    </source>
</reference>
<feature type="compositionally biased region" description="Low complexity" evidence="1">
    <location>
        <begin position="92"/>
        <end position="105"/>
    </location>
</feature>